<reference evidence="1" key="1">
    <citation type="submission" date="2018-06" db="EMBL/GenBank/DDBJ databases">
        <authorList>
            <person name="Zhirakovskaya E."/>
        </authorList>
    </citation>
    <scope>NUCLEOTIDE SEQUENCE</scope>
</reference>
<proteinExistence type="predicted"/>
<sequence length="77" mass="9064">MNFLNLIYDSFQCIEALLTDKKWRFFEIDIFLFSIIKKSLSNGYITFIFSNITKFKVVSGFYARPIWPGLALTDRVP</sequence>
<evidence type="ECO:0000313" key="1">
    <source>
        <dbReference type="EMBL" id="VAW25162.1"/>
    </source>
</evidence>
<organism evidence="1">
    <name type="scientific">hydrothermal vent metagenome</name>
    <dbReference type="NCBI Taxonomy" id="652676"/>
    <lineage>
        <taxon>unclassified sequences</taxon>
        <taxon>metagenomes</taxon>
        <taxon>ecological metagenomes</taxon>
    </lineage>
</organism>
<dbReference type="EMBL" id="UOEP01000238">
    <property type="protein sequence ID" value="VAW25162.1"/>
    <property type="molecule type" value="Genomic_DNA"/>
</dbReference>
<name>A0A3B0UEY1_9ZZZZ</name>
<gene>
    <name evidence="1" type="ORF">MNBD_BACTEROID01-354</name>
</gene>
<accession>A0A3B0UEY1</accession>
<dbReference type="AlphaFoldDB" id="A0A3B0UEY1"/>
<protein>
    <submittedName>
        <fullName evidence="1">Uncharacterized protein</fullName>
    </submittedName>
</protein>